<comment type="caution">
    <text evidence="1">The sequence shown here is derived from an EMBL/GenBank/DDBJ whole genome shotgun (WGS) entry which is preliminary data.</text>
</comment>
<evidence type="ECO:0000313" key="1">
    <source>
        <dbReference type="EMBL" id="KAJ8945120.1"/>
    </source>
</evidence>
<accession>A0AAV8Y1M3</accession>
<keyword evidence="2" id="KW-1185">Reference proteome</keyword>
<protein>
    <submittedName>
        <fullName evidence="1">Uncharacterized protein</fullName>
    </submittedName>
</protein>
<name>A0AAV8Y1M3_9CUCU</name>
<sequence>MKEQTVGYSSGLQLLYAWATDKHDETLQAEPLGITIAAKDITCRPNIRARLFMLPTNTLNIFNELMVLRTLCLEISENISIISKYSCDVPNNSVDIQSIKRYLLTSAPSFYGLNENRYKLDFHHTLLITSLNSENKIEENPKDLICCSSSYEEHPDTFSTIAEMKLNLYLLLLLMDFGKVELSNVTMVNLPFLPFRYLSNKYGLHDSSKVANESDSSSEIQKNAKLLERNERNGSDQNIVEIEEDRKPIKLSMKQGLLMNQVLAVYALENVQNELCKNHTKEFKRGLRVFEPWALQNWKQETIL</sequence>
<dbReference type="EMBL" id="JAPWTK010000227">
    <property type="protein sequence ID" value="KAJ8945120.1"/>
    <property type="molecule type" value="Genomic_DNA"/>
</dbReference>
<dbReference type="AlphaFoldDB" id="A0AAV8Y1M3"/>
<evidence type="ECO:0000313" key="2">
    <source>
        <dbReference type="Proteomes" id="UP001162162"/>
    </source>
</evidence>
<gene>
    <name evidence="1" type="ORF">NQ318_001585</name>
</gene>
<proteinExistence type="predicted"/>
<dbReference type="Proteomes" id="UP001162162">
    <property type="component" value="Unassembled WGS sequence"/>
</dbReference>
<organism evidence="1 2">
    <name type="scientific">Aromia moschata</name>
    <dbReference type="NCBI Taxonomy" id="1265417"/>
    <lineage>
        <taxon>Eukaryota</taxon>
        <taxon>Metazoa</taxon>
        <taxon>Ecdysozoa</taxon>
        <taxon>Arthropoda</taxon>
        <taxon>Hexapoda</taxon>
        <taxon>Insecta</taxon>
        <taxon>Pterygota</taxon>
        <taxon>Neoptera</taxon>
        <taxon>Endopterygota</taxon>
        <taxon>Coleoptera</taxon>
        <taxon>Polyphaga</taxon>
        <taxon>Cucujiformia</taxon>
        <taxon>Chrysomeloidea</taxon>
        <taxon>Cerambycidae</taxon>
        <taxon>Cerambycinae</taxon>
        <taxon>Callichromatini</taxon>
        <taxon>Aromia</taxon>
    </lineage>
</organism>
<reference evidence="1" key="1">
    <citation type="journal article" date="2023" name="Insect Mol. Biol.">
        <title>Genome sequencing provides insights into the evolution of gene families encoding plant cell wall-degrading enzymes in longhorned beetles.</title>
        <authorList>
            <person name="Shin N.R."/>
            <person name="Okamura Y."/>
            <person name="Kirsch R."/>
            <person name="Pauchet Y."/>
        </authorList>
    </citation>
    <scope>NUCLEOTIDE SEQUENCE</scope>
    <source>
        <strain evidence="1">AMC_N1</strain>
    </source>
</reference>